<gene>
    <name evidence="3" type="ORF">DAI18_02360</name>
</gene>
<feature type="domain" description="Cytoskeleton protein RodZ-like C-terminal" evidence="2">
    <location>
        <begin position="233"/>
        <end position="303"/>
    </location>
</feature>
<dbReference type="KEGG" id="maer:DAI18_02360"/>
<reference evidence="3 4" key="1">
    <citation type="submission" date="2018-04" db="EMBL/GenBank/DDBJ databases">
        <title>Denitrifier Microvirgula.</title>
        <authorList>
            <person name="Anderson E."/>
            <person name="Jang J."/>
            <person name="Ishii S."/>
        </authorList>
    </citation>
    <scope>NUCLEOTIDE SEQUENCE [LARGE SCALE GENOMIC DNA]</scope>
    <source>
        <strain evidence="3 4">BE2.4</strain>
    </source>
</reference>
<dbReference type="PANTHER" id="PTHR34475">
    <property type="match status" value="1"/>
</dbReference>
<dbReference type="Pfam" id="PF13464">
    <property type="entry name" value="RodZ_C"/>
    <property type="match status" value="1"/>
</dbReference>
<dbReference type="PANTHER" id="PTHR34475:SF1">
    <property type="entry name" value="CYTOSKELETON PROTEIN RODZ"/>
    <property type="match status" value="1"/>
</dbReference>
<dbReference type="InterPro" id="IPR010982">
    <property type="entry name" value="Lambda_DNA-bd_dom_sf"/>
</dbReference>
<dbReference type="CDD" id="cd00093">
    <property type="entry name" value="HTH_XRE"/>
    <property type="match status" value="1"/>
</dbReference>
<dbReference type="Gene3D" id="1.10.260.40">
    <property type="entry name" value="lambda repressor-like DNA-binding domains"/>
    <property type="match status" value="1"/>
</dbReference>
<feature type="region of interest" description="Disordered" evidence="1">
    <location>
        <begin position="97"/>
        <end position="118"/>
    </location>
</feature>
<evidence type="ECO:0000313" key="4">
    <source>
        <dbReference type="Proteomes" id="UP000244173"/>
    </source>
</evidence>
<evidence type="ECO:0000259" key="2">
    <source>
        <dbReference type="Pfam" id="PF13464"/>
    </source>
</evidence>
<protein>
    <submittedName>
        <fullName evidence="3">DUF4115 domain-containing protein</fullName>
    </submittedName>
</protein>
<dbReference type="OrthoDB" id="8561330at2"/>
<dbReference type="InterPro" id="IPR001387">
    <property type="entry name" value="Cro/C1-type_HTH"/>
</dbReference>
<dbReference type="Pfam" id="PF13413">
    <property type="entry name" value="HTH_25"/>
    <property type="match status" value="1"/>
</dbReference>
<proteinExistence type="predicted"/>
<evidence type="ECO:0000256" key="1">
    <source>
        <dbReference type="SAM" id="MobiDB-lite"/>
    </source>
</evidence>
<feature type="region of interest" description="Disordered" evidence="1">
    <location>
        <begin position="169"/>
        <end position="225"/>
    </location>
</feature>
<accession>A0A2S0P6Q5</accession>
<evidence type="ECO:0000313" key="3">
    <source>
        <dbReference type="EMBL" id="AVY93015.1"/>
    </source>
</evidence>
<organism evidence="3 4">
    <name type="scientific">Microvirgula aerodenitrificans</name>
    <dbReference type="NCBI Taxonomy" id="57480"/>
    <lineage>
        <taxon>Bacteria</taxon>
        <taxon>Pseudomonadati</taxon>
        <taxon>Pseudomonadota</taxon>
        <taxon>Betaproteobacteria</taxon>
        <taxon>Neisseriales</taxon>
        <taxon>Aquaspirillaceae</taxon>
        <taxon>Microvirgula</taxon>
    </lineage>
</organism>
<dbReference type="InterPro" id="IPR050400">
    <property type="entry name" value="Bact_Cytoskel_RodZ"/>
</dbReference>
<dbReference type="EMBL" id="CP028519">
    <property type="protein sequence ID" value="AVY93015.1"/>
    <property type="molecule type" value="Genomic_DNA"/>
</dbReference>
<dbReference type="InterPro" id="IPR025194">
    <property type="entry name" value="RodZ-like_C"/>
</dbReference>
<keyword evidence="4" id="KW-1185">Reference proteome</keyword>
<dbReference type="Proteomes" id="UP000244173">
    <property type="component" value="Chromosome"/>
</dbReference>
<sequence length="305" mass="31481">MTSDIPRETAAPMQSAGVMLSNERIKRGISIQEVADQIKLSKRQIEAIEADNYDKLPGPTFARGFVRNYARFLEMDAAPLLAWLDGHLPSTAVAATPVPEQQTASEPVAPRPARSGGNGGRVVKSVLLLALLGIAGYIGYGALVNYTAPAAPVADMAQPEAGALVTDAETPPADEVPEAAPATTETPAPDTSTAPAPGTDTAAPTTPSADTATAPAPTAAAAETPAATGAVRILAKTDSWVSVLDADGNKLLYEKVSAGAEKTVTGKPPYRVVIGNAQQAELYFNGKKVDLADKIRGSTAKLTLE</sequence>
<dbReference type="AlphaFoldDB" id="A0A2S0P6Q5"/>
<dbReference type="STRING" id="1122240.GCA_000620105_03038"/>
<dbReference type="GO" id="GO:0003677">
    <property type="term" value="F:DNA binding"/>
    <property type="evidence" value="ECO:0007669"/>
    <property type="project" value="InterPro"/>
</dbReference>
<dbReference type="RefSeq" id="WP_028499961.1">
    <property type="nucleotide sequence ID" value="NZ_CP028519.1"/>
</dbReference>
<name>A0A2S0P6Q5_9NEIS</name>